<dbReference type="InterPro" id="IPR050161">
    <property type="entry name" value="Siro_Cobalamin_biosynth"/>
</dbReference>
<evidence type="ECO:0000256" key="5">
    <source>
        <dbReference type="ARBA" id="ARBA00022679"/>
    </source>
</evidence>
<evidence type="ECO:0000256" key="4">
    <source>
        <dbReference type="ARBA" id="ARBA00022605"/>
    </source>
</evidence>
<evidence type="ECO:0000313" key="14">
    <source>
        <dbReference type="Proteomes" id="UP001306508"/>
    </source>
</evidence>
<dbReference type="PROSITE" id="PS00839">
    <property type="entry name" value="SUMT_1"/>
    <property type="match status" value="1"/>
</dbReference>
<keyword evidence="14" id="KW-1185">Reference proteome</keyword>
<dbReference type="GO" id="GO:0019354">
    <property type="term" value="P:siroheme biosynthetic process"/>
    <property type="evidence" value="ECO:0007669"/>
    <property type="project" value="InterPro"/>
</dbReference>
<evidence type="ECO:0000256" key="11">
    <source>
        <dbReference type="RuleBase" id="RU003960"/>
    </source>
</evidence>
<evidence type="ECO:0000259" key="12">
    <source>
        <dbReference type="Pfam" id="PF00590"/>
    </source>
</evidence>
<dbReference type="Proteomes" id="UP001306508">
    <property type="component" value="Unassembled WGS sequence"/>
</dbReference>
<dbReference type="SUPFAM" id="SSF53790">
    <property type="entry name" value="Tetrapyrrole methylase"/>
    <property type="match status" value="1"/>
</dbReference>
<dbReference type="InterPro" id="IPR014776">
    <property type="entry name" value="4pyrrole_Mease_sub2"/>
</dbReference>
<dbReference type="InterPro" id="IPR014777">
    <property type="entry name" value="4pyrrole_Mease_sub1"/>
</dbReference>
<dbReference type="EMBL" id="JAWIZZ010000036">
    <property type="protein sequence ID" value="KAK5781303.1"/>
    <property type="molecule type" value="Genomic_DNA"/>
</dbReference>
<dbReference type="Gene3D" id="3.40.50.720">
    <property type="entry name" value="NAD(P)-binding Rossmann-like Domain"/>
    <property type="match status" value="1"/>
</dbReference>
<dbReference type="PIRSF" id="PIRSF036555">
    <property type="entry name" value="SUMT_yeast"/>
    <property type="match status" value="1"/>
</dbReference>
<gene>
    <name evidence="13" type="ORF">RI543_001143</name>
</gene>
<dbReference type="InterPro" id="IPR006366">
    <property type="entry name" value="CobA/CysG_C"/>
</dbReference>
<dbReference type="EC" id="2.1.1.107" evidence="2"/>
<protein>
    <recommendedName>
        <fullName evidence="2">uroporphyrinogen-III C-methyltransferase</fullName>
        <ecNumber evidence="2">2.1.1.107</ecNumber>
    </recommendedName>
</protein>
<dbReference type="FunFam" id="3.30.950.10:FF:000005">
    <property type="entry name" value="Uroporphyrin-III c-methyltransferase, putative"/>
    <property type="match status" value="1"/>
</dbReference>
<evidence type="ECO:0000256" key="8">
    <source>
        <dbReference type="ARBA" id="ARBA00023244"/>
    </source>
</evidence>
<dbReference type="InterPro" id="IPR012066">
    <property type="entry name" value="Met1_fungi"/>
</dbReference>
<dbReference type="NCBIfam" id="TIGR01469">
    <property type="entry name" value="cobA_cysG_Cterm"/>
    <property type="match status" value="1"/>
</dbReference>
<comment type="catalytic activity">
    <reaction evidence="9">
        <text>uroporphyrinogen III + 2 S-adenosyl-L-methionine = precorrin-2 + 2 S-adenosyl-L-homocysteine + H(+)</text>
        <dbReference type="Rhea" id="RHEA:32459"/>
        <dbReference type="ChEBI" id="CHEBI:15378"/>
        <dbReference type="ChEBI" id="CHEBI:57308"/>
        <dbReference type="ChEBI" id="CHEBI:57856"/>
        <dbReference type="ChEBI" id="CHEBI:58827"/>
        <dbReference type="ChEBI" id="CHEBI:59789"/>
        <dbReference type="EC" id="2.1.1.107"/>
    </reaction>
</comment>
<keyword evidence="4" id="KW-0028">Amino-acid biosynthesis</keyword>
<evidence type="ECO:0000256" key="6">
    <source>
        <dbReference type="ARBA" id="ARBA00022691"/>
    </source>
</evidence>
<dbReference type="GO" id="GO:0004851">
    <property type="term" value="F:uroporphyrin-III C-methyltransferase activity"/>
    <property type="evidence" value="ECO:0007669"/>
    <property type="project" value="UniProtKB-EC"/>
</dbReference>
<evidence type="ECO:0000256" key="9">
    <source>
        <dbReference type="ARBA" id="ARBA00052360"/>
    </source>
</evidence>
<dbReference type="SUPFAM" id="SSF75615">
    <property type="entry name" value="Siroheme synthase middle domains-like"/>
    <property type="match status" value="1"/>
</dbReference>
<evidence type="ECO:0000313" key="13">
    <source>
        <dbReference type="EMBL" id="KAK5781303.1"/>
    </source>
</evidence>
<evidence type="ECO:0000256" key="1">
    <source>
        <dbReference type="ARBA" id="ARBA00005879"/>
    </source>
</evidence>
<dbReference type="Gene3D" id="3.30.950.10">
    <property type="entry name" value="Methyltransferase, Cobalt-precorrin-4 Transmethylase, Domain 2"/>
    <property type="match status" value="1"/>
</dbReference>
<dbReference type="Gene3D" id="3.40.1010.10">
    <property type="entry name" value="Cobalt-precorrin-4 Transmethylase, Domain 1"/>
    <property type="match status" value="1"/>
</dbReference>
<evidence type="ECO:0000256" key="2">
    <source>
        <dbReference type="ARBA" id="ARBA00012162"/>
    </source>
</evidence>
<comment type="similarity">
    <text evidence="1 11">Belongs to the precorrin methyltransferase family.</text>
</comment>
<feature type="domain" description="Tetrapyrrole methylase" evidence="12">
    <location>
        <begin position="303"/>
        <end position="509"/>
    </location>
</feature>
<keyword evidence="8" id="KW-0627">Porphyrin biosynthesis</keyword>
<dbReference type="PROSITE" id="PS00840">
    <property type="entry name" value="SUMT_2"/>
    <property type="match status" value="1"/>
</dbReference>
<dbReference type="GO" id="GO:0032259">
    <property type="term" value="P:methylation"/>
    <property type="evidence" value="ECO:0007669"/>
    <property type="project" value="UniProtKB-KW"/>
</dbReference>
<comment type="function">
    <text evidence="10">Siroheme synthase involved in methionine biosynthesis.</text>
</comment>
<dbReference type="CDD" id="cd11642">
    <property type="entry name" value="SUMT"/>
    <property type="match status" value="1"/>
</dbReference>
<dbReference type="GO" id="GO:0000103">
    <property type="term" value="P:sulfate assimilation"/>
    <property type="evidence" value="ECO:0007669"/>
    <property type="project" value="InterPro"/>
</dbReference>
<evidence type="ECO:0000256" key="10">
    <source>
        <dbReference type="ARBA" id="ARBA00055636"/>
    </source>
</evidence>
<dbReference type="InterPro" id="IPR000878">
    <property type="entry name" value="4pyrrol_Mease"/>
</dbReference>
<dbReference type="Pfam" id="PF00590">
    <property type="entry name" value="TP_methylase"/>
    <property type="match status" value="1"/>
</dbReference>
<sequence length="567" mass="63364">MSLPLILSSNTHGEIHLFVGTGSNVSVHEDHRVCSLTIKRLRRVLTTGAIPIVINPSHPTHINAILNEFKSKANFSIQIIDRQVRLNDLTTLGRNITSGVVDRLFINLGSDQLSLVQPIYLQCVKLRIPINTYQQPEYSTFTLLPTYTDPKGSGLQISVTTNGKGYILDERIKRDIVNNLPANISEVISNMAFLRDQLIQQHNSVLLREKYIETPLSLPKLGYGLDNDPWDSHKFNQLIKEFDMTKNDQRHRRCRWLSQIMEYYPLSKLDKITLDDLEALTDKDSASEIPIELVSERKKEGRISLVGSGPGSVSMLTLGALHEIKTADLILSDKLVPQEVLALVPNHTKLIIAKKFPGNAEKAQAEFLNLGLEALKQGLHVIRLKQGDPYIFGRGGEEYLWFKERGFTPIVLPGISSSLASTVAAQIPATQRGIADQVLICTGTGRKGTIPEVPEYVPSRTTVFLMALHRAEILQKSLLEKKWDPEVPLAIVERASCPDQRVTRTKLKYLQQTVEEIGSRPPGLIVIGHAVNQLTDDANNFTETFTHIIDEGFNDVEIDATNVNFTI</sequence>
<name>A0AAN7WTS3_9SACH</name>
<organism evidence="13 14">
    <name type="scientific">Arxiozyma heterogenica</name>
    <dbReference type="NCBI Taxonomy" id="278026"/>
    <lineage>
        <taxon>Eukaryota</taxon>
        <taxon>Fungi</taxon>
        <taxon>Dikarya</taxon>
        <taxon>Ascomycota</taxon>
        <taxon>Saccharomycotina</taxon>
        <taxon>Saccharomycetes</taxon>
        <taxon>Saccharomycetales</taxon>
        <taxon>Saccharomycetaceae</taxon>
        <taxon>Arxiozyma</taxon>
    </lineage>
</organism>
<dbReference type="AlphaFoldDB" id="A0AAN7WTS3"/>
<dbReference type="InterPro" id="IPR003043">
    <property type="entry name" value="Uropor_MeTrfase_CS"/>
</dbReference>
<keyword evidence="7" id="KW-0486">Methionine biosynthesis</keyword>
<dbReference type="PANTHER" id="PTHR45790">
    <property type="entry name" value="SIROHEME SYNTHASE-RELATED"/>
    <property type="match status" value="1"/>
</dbReference>
<proteinExistence type="inferred from homology"/>
<dbReference type="GO" id="GO:0009086">
    <property type="term" value="P:methionine biosynthetic process"/>
    <property type="evidence" value="ECO:0007669"/>
    <property type="project" value="UniProtKB-KW"/>
</dbReference>
<accession>A0AAN7WTS3</accession>
<keyword evidence="5 11" id="KW-0808">Transferase</keyword>
<dbReference type="InterPro" id="IPR035996">
    <property type="entry name" value="4pyrrol_Methylase_sf"/>
</dbReference>
<dbReference type="PANTHER" id="PTHR45790:SF6">
    <property type="entry name" value="UROPORPHYRINOGEN-III C-METHYLTRANSFERASE"/>
    <property type="match status" value="1"/>
</dbReference>
<evidence type="ECO:0000256" key="3">
    <source>
        <dbReference type="ARBA" id="ARBA00022603"/>
    </source>
</evidence>
<keyword evidence="3 11" id="KW-0489">Methyltransferase</keyword>
<evidence type="ECO:0000256" key="7">
    <source>
        <dbReference type="ARBA" id="ARBA00023167"/>
    </source>
</evidence>
<comment type="caution">
    <text evidence="13">The sequence shown here is derived from an EMBL/GenBank/DDBJ whole genome shotgun (WGS) entry which is preliminary data.</text>
</comment>
<keyword evidence="6" id="KW-0949">S-adenosyl-L-methionine</keyword>
<reference evidence="14" key="1">
    <citation type="submission" date="2023-07" db="EMBL/GenBank/DDBJ databases">
        <title>A draft genome of Kazachstania heterogenica Y-27499.</title>
        <authorList>
            <person name="Donic C."/>
            <person name="Kralova J.S."/>
            <person name="Fidel L."/>
            <person name="Ben-Dor S."/>
            <person name="Jung S."/>
        </authorList>
    </citation>
    <scope>NUCLEOTIDE SEQUENCE [LARGE SCALE GENOMIC DNA]</scope>
    <source>
        <strain evidence="14">Y27499</strain>
    </source>
</reference>
<dbReference type="FunFam" id="3.40.1010.10:FF:000006">
    <property type="entry name" value="Siroheme synthase, putative"/>
    <property type="match status" value="1"/>
</dbReference>